<name>A0ABS4XJJ1_9MICC</name>
<dbReference type="Pfam" id="PF00117">
    <property type="entry name" value="GATase"/>
    <property type="match status" value="1"/>
</dbReference>
<dbReference type="NCBIfam" id="NF005743">
    <property type="entry name" value="PRK07567.1"/>
    <property type="match status" value="1"/>
</dbReference>
<organism evidence="2 3">
    <name type="scientific">Paeniglutamicibacter kerguelensis</name>
    <dbReference type="NCBI Taxonomy" id="254788"/>
    <lineage>
        <taxon>Bacteria</taxon>
        <taxon>Bacillati</taxon>
        <taxon>Actinomycetota</taxon>
        <taxon>Actinomycetes</taxon>
        <taxon>Micrococcales</taxon>
        <taxon>Micrococcaceae</taxon>
        <taxon>Paeniglutamicibacter</taxon>
    </lineage>
</organism>
<dbReference type="PANTHER" id="PTHR42695:SF5">
    <property type="entry name" value="GLUTAMINE AMIDOTRANSFERASE YLR126C-RELATED"/>
    <property type="match status" value="1"/>
</dbReference>
<dbReference type="InterPro" id="IPR044992">
    <property type="entry name" value="ChyE-like"/>
</dbReference>
<reference evidence="2 3" key="1">
    <citation type="submission" date="2021-03" db="EMBL/GenBank/DDBJ databases">
        <title>Sequencing the genomes of 1000 actinobacteria strains.</title>
        <authorList>
            <person name="Klenk H.-P."/>
        </authorList>
    </citation>
    <scope>NUCLEOTIDE SEQUENCE [LARGE SCALE GENOMIC DNA]</scope>
    <source>
        <strain evidence="2 3">DSM 15797</strain>
    </source>
</reference>
<dbReference type="GO" id="GO:0003922">
    <property type="term" value="F:GMP synthase (glutamine-hydrolyzing) activity"/>
    <property type="evidence" value="ECO:0007669"/>
    <property type="project" value="UniProtKB-EC"/>
</dbReference>
<dbReference type="PANTHER" id="PTHR42695">
    <property type="entry name" value="GLUTAMINE AMIDOTRANSFERASE YLR126C-RELATED"/>
    <property type="match status" value="1"/>
</dbReference>
<gene>
    <name evidence="2" type="ORF">JOF47_004104</name>
</gene>
<dbReference type="RefSeq" id="WP_210002214.1">
    <property type="nucleotide sequence ID" value="NZ_BAAAJY010000004.1"/>
</dbReference>
<dbReference type="EC" id="6.3.5.2" evidence="2"/>
<keyword evidence="3" id="KW-1185">Reference proteome</keyword>
<dbReference type="EMBL" id="JAGIOF010000004">
    <property type="protein sequence ID" value="MBP2388531.1"/>
    <property type="molecule type" value="Genomic_DNA"/>
</dbReference>
<evidence type="ECO:0000259" key="1">
    <source>
        <dbReference type="Pfam" id="PF00117"/>
    </source>
</evidence>
<dbReference type="InterPro" id="IPR029062">
    <property type="entry name" value="Class_I_gatase-like"/>
</dbReference>
<evidence type="ECO:0000313" key="2">
    <source>
        <dbReference type="EMBL" id="MBP2388531.1"/>
    </source>
</evidence>
<comment type="caution">
    <text evidence="2">The sequence shown here is derived from an EMBL/GenBank/DDBJ whole genome shotgun (WGS) entry which is preliminary data.</text>
</comment>
<dbReference type="SUPFAM" id="SSF52317">
    <property type="entry name" value="Class I glutamine amidotransferase-like"/>
    <property type="match status" value="1"/>
</dbReference>
<dbReference type="Gene3D" id="3.40.50.880">
    <property type="match status" value="1"/>
</dbReference>
<dbReference type="PROSITE" id="PS51273">
    <property type="entry name" value="GATASE_TYPE_1"/>
    <property type="match status" value="1"/>
</dbReference>
<sequence length="255" mass="27640">MKRFILVSTREHDLAAADEVRGVLAAGGLREDQMQVISLARGPLGPIDELDLDNCAGVILGGSPFNASDDPGKKSNLQKRCETDLDALLDVLVAEDFPFLGACYGVGTLGVHQGGIIDRQFGEPVGTSRIRVLDAGRKDPLLAGLPDEFDAFVGHKEAVSVLPAGAVLLADSAACPVQMFRIKSNLYATQFHPELDPAGLAQRIMVYRDAGYFPPHEAQELHDRALASQVDWPELILRNFVDRYGKTDRQAPPEI</sequence>
<dbReference type="CDD" id="cd01741">
    <property type="entry name" value="GATase1_1"/>
    <property type="match status" value="1"/>
</dbReference>
<dbReference type="InterPro" id="IPR017926">
    <property type="entry name" value="GATASE"/>
</dbReference>
<protein>
    <submittedName>
        <fullName evidence="2">GMP synthase (Glutamine-hydrolyzing)</fullName>
        <ecNumber evidence="2">6.3.5.2</ecNumber>
    </submittedName>
</protein>
<proteinExistence type="predicted"/>
<accession>A0ABS4XJJ1</accession>
<feature type="domain" description="Glutamine amidotransferase" evidence="1">
    <location>
        <begin position="51"/>
        <end position="197"/>
    </location>
</feature>
<dbReference type="Proteomes" id="UP001296993">
    <property type="component" value="Unassembled WGS sequence"/>
</dbReference>
<evidence type="ECO:0000313" key="3">
    <source>
        <dbReference type="Proteomes" id="UP001296993"/>
    </source>
</evidence>
<keyword evidence="2" id="KW-0436">Ligase</keyword>